<sequence>MKRLLSIICILSLLTACNASSKLDFLKADYLTSAEFASSKQLKQDIVMQNKQLKMPKKANVAGFALSKDSVFYVLDYAHLFIDQTNSGKVPKFIKEYQTSIRAYNLSTEEEKEIFRFSNADYKEISDLQVVGDYLFFVDYKDNYLNHDGRLANWQFNLLDLRTHEVKRILEKELQKFSQYSFSVEARNAKLILSVEDFSGKDKHSFVYDVVNTKFKEVKEAKDIQQISSDGLKFTWQTKPQTKLKVANNSGLIVEASELNVQTKKTKQLKVLLPSPIINPVFNEQYLVYAESRDFKDHLYALDYVNGKLLNIKAASIDANESKKRNYFSDYELVGNKLLAIQTNSIYLYDLTTQTCQLILDADLEGVSLHELQRSDDTFCVRYTNNCERADKTKKAASLSFYTFKIGH</sequence>
<evidence type="ECO:0008006" key="4">
    <source>
        <dbReference type="Google" id="ProtNLM"/>
    </source>
</evidence>
<dbReference type="PROSITE" id="PS51257">
    <property type="entry name" value="PROKAR_LIPOPROTEIN"/>
    <property type="match status" value="1"/>
</dbReference>
<evidence type="ECO:0000313" key="3">
    <source>
        <dbReference type="Proteomes" id="UP000070080"/>
    </source>
</evidence>
<dbReference type="PATRIC" id="fig|1497955.3.peg.169"/>
<dbReference type="Proteomes" id="UP000070080">
    <property type="component" value="Unassembled WGS sequence"/>
</dbReference>
<protein>
    <recommendedName>
        <fullName evidence="4">Lipoprotein</fullName>
    </recommendedName>
</protein>
<evidence type="ECO:0000313" key="2">
    <source>
        <dbReference type="EMBL" id="KXB42498.1"/>
    </source>
</evidence>
<dbReference type="EMBL" id="LSCV01000002">
    <property type="protein sequence ID" value="KXB42498.1"/>
    <property type="molecule type" value="Genomic_DNA"/>
</dbReference>
<comment type="caution">
    <text evidence="2">The sequence shown here is derived from an EMBL/GenBank/DDBJ whole genome shotgun (WGS) entry which is preliminary data.</text>
</comment>
<dbReference type="AlphaFoldDB" id="A0A133YH24"/>
<keyword evidence="3" id="KW-1185">Reference proteome</keyword>
<feature type="chain" id="PRO_5007460390" description="Lipoprotein" evidence="1">
    <location>
        <begin position="22"/>
        <end position="408"/>
    </location>
</feature>
<name>A0A133YH24_9FIRM</name>
<evidence type="ECO:0000256" key="1">
    <source>
        <dbReference type="SAM" id="SignalP"/>
    </source>
</evidence>
<dbReference type="RefSeq" id="WP_066712540.1">
    <property type="nucleotide sequence ID" value="NZ_JARFNM010000001.1"/>
</dbReference>
<feature type="signal peptide" evidence="1">
    <location>
        <begin position="1"/>
        <end position="21"/>
    </location>
</feature>
<reference evidence="3" key="1">
    <citation type="submission" date="2016-01" db="EMBL/GenBank/DDBJ databases">
        <authorList>
            <person name="Mitreva M."/>
            <person name="Pepin K.H."/>
            <person name="Mihindukulasuriya K.A."/>
            <person name="Fulton R."/>
            <person name="Fronick C."/>
            <person name="O'Laughlin M."/>
            <person name="Miner T."/>
            <person name="Herter B."/>
            <person name="Rosa B.A."/>
            <person name="Cordes M."/>
            <person name="Tomlinson C."/>
            <person name="Wollam A."/>
            <person name="Palsikar V.B."/>
            <person name="Mardis E.R."/>
            <person name="Wilson R.K."/>
        </authorList>
    </citation>
    <scope>NUCLEOTIDE SEQUENCE [LARGE SCALE GENOMIC DNA]</scope>
    <source>
        <strain evidence="3">KA00274</strain>
    </source>
</reference>
<organism evidence="2 3">
    <name type="scientific">Amygdalobacter nucleatus</name>
    <dbReference type="NCBI Taxonomy" id="3029274"/>
    <lineage>
        <taxon>Bacteria</taxon>
        <taxon>Bacillati</taxon>
        <taxon>Bacillota</taxon>
        <taxon>Clostridia</taxon>
        <taxon>Eubacteriales</taxon>
        <taxon>Oscillospiraceae</taxon>
        <taxon>Amygdalobacter</taxon>
    </lineage>
</organism>
<proteinExistence type="predicted"/>
<accession>A0A133YH24</accession>
<dbReference type="SUPFAM" id="SSF82171">
    <property type="entry name" value="DPP6 N-terminal domain-like"/>
    <property type="match status" value="1"/>
</dbReference>
<gene>
    <name evidence="2" type="ORF">HMPREF1872_00174</name>
</gene>
<keyword evidence="1" id="KW-0732">Signal</keyword>